<dbReference type="UniPathway" id="UPA00138"/>
<keyword evidence="9" id="KW-1185">Reference proteome</keyword>
<comment type="similarity">
    <text evidence="2">Belongs to the phosphoenolpyruvate carboxykinase (ATP) family.</text>
</comment>
<dbReference type="OrthoDB" id="9806325at2"/>
<keyword evidence="5" id="KW-0067">ATP-binding</keyword>
<evidence type="ECO:0000256" key="5">
    <source>
        <dbReference type="ARBA" id="ARBA00022840"/>
    </source>
</evidence>
<gene>
    <name evidence="8" type="ORF">BCR25_13580</name>
</gene>
<organism evidence="8 9">
    <name type="scientific">Enterococcus termitis</name>
    <dbReference type="NCBI Taxonomy" id="332950"/>
    <lineage>
        <taxon>Bacteria</taxon>
        <taxon>Bacillati</taxon>
        <taxon>Bacillota</taxon>
        <taxon>Bacilli</taxon>
        <taxon>Lactobacillales</taxon>
        <taxon>Enterococcaceae</taxon>
        <taxon>Enterococcus</taxon>
    </lineage>
</organism>
<dbReference type="SUPFAM" id="SSF53795">
    <property type="entry name" value="PEP carboxykinase-like"/>
    <property type="match status" value="1"/>
</dbReference>
<accession>A0A1E5G6W5</accession>
<comment type="catalytic activity">
    <reaction evidence="7">
        <text>oxaloacetate + ATP = phosphoenolpyruvate + ADP + CO2</text>
        <dbReference type="Rhea" id="RHEA:18617"/>
        <dbReference type="ChEBI" id="CHEBI:16452"/>
        <dbReference type="ChEBI" id="CHEBI:16526"/>
        <dbReference type="ChEBI" id="CHEBI:30616"/>
        <dbReference type="ChEBI" id="CHEBI:58702"/>
        <dbReference type="ChEBI" id="CHEBI:456216"/>
        <dbReference type="EC" id="4.1.1.49"/>
    </reaction>
</comment>
<comment type="pathway">
    <text evidence="1">Carbohydrate biosynthesis; gluconeogenesis.</text>
</comment>
<comment type="caution">
    <text evidence="8">The sequence shown here is derived from an EMBL/GenBank/DDBJ whole genome shotgun (WGS) entry which is preliminary data.</text>
</comment>
<evidence type="ECO:0000313" key="9">
    <source>
        <dbReference type="Proteomes" id="UP000095094"/>
    </source>
</evidence>
<dbReference type="GO" id="GO:0006094">
    <property type="term" value="P:gluconeogenesis"/>
    <property type="evidence" value="ECO:0007669"/>
    <property type="project" value="UniProtKB-UniPathway"/>
</dbReference>
<dbReference type="GO" id="GO:0005524">
    <property type="term" value="F:ATP binding"/>
    <property type="evidence" value="ECO:0007669"/>
    <property type="project" value="UniProtKB-KW"/>
</dbReference>
<dbReference type="Gene3D" id="3.90.228.20">
    <property type="match status" value="1"/>
</dbReference>
<evidence type="ECO:0000256" key="7">
    <source>
        <dbReference type="ARBA" id="ARBA00047371"/>
    </source>
</evidence>
<evidence type="ECO:0000256" key="2">
    <source>
        <dbReference type="ARBA" id="ARBA00006052"/>
    </source>
</evidence>
<evidence type="ECO:0000256" key="1">
    <source>
        <dbReference type="ARBA" id="ARBA00004742"/>
    </source>
</evidence>
<keyword evidence="8" id="KW-0418">Kinase</keyword>
<evidence type="ECO:0000256" key="3">
    <source>
        <dbReference type="ARBA" id="ARBA00012363"/>
    </source>
</evidence>
<dbReference type="InterPro" id="IPR001272">
    <property type="entry name" value="PEP_carboxykinase_ATP"/>
</dbReference>
<dbReference type="GO" id="GO:0016301">
    <property type="term" value="F:kinase activity"/>
    <property type="evidence" value="ECO:0007669"/>
    <property type="project" value="UniProtKB-KW"/>
</dbReference>
<keyword evidence="8" id="KW-0670">Pyruvate</keyword>
<keyword evidence="4" id="KW-0547">Nucleotide-binding</keyword>
<evidence type="ECO:0000256" key="4">
    <source>
        <dbReference type="ARBA" id="ARBA00022741"/>
    </source>
</evidence>
<dbReference type="Proteomes" id="UP000095094">
    <property type="component" value="Unassembled WGS sequence"/>
</dbReference>
<proteinExistence type="inferred from homology"/>
<dbReference type="InterPro" id="IPR013035">
    <property type="entry name" value="PEP_carboxykinase_C"/>
</dbReference>
<dbReference type="SUPFAM" id="SSF68923">
    <property type="entry name" value="PEP carboxykinase N-terminal domain"/>
    <property type="match status" value="1"/>
</dbReference>
<keyword evidence="8" id="KW-0808">Transferase</keyword>
<name>A0A1E5G6W5_9ENTE</name>
<evidence type="ECO:0000313" key="8">
    <source>
        <dbReference type="EMBL" id="OEG08438.1"/>
    </source>
</evidence>
<sequence length="553" mass="62274">MSSIEKITIEQITKKNPLLSTFRSIIETSFYRNNVTKINQLSESYHLAKAASGSIVTDLPIYAPEKLGLPSDGKVLVANDGKIVGRTAAARKVIGQPGVDEQLYSGILREAIYNGCNKEFYSCEAIIGLSETFMIKAHLQLPKGFEHSLYAYLLNFQCLTPEYQALYSTSTAYTEGDIYLYADPEWHHPDFPDGLVLIDPEHNVAAVLGLRYFGELKKATLTLAWAIAHRNGFIACHGGLKQYRLADSNYTMAVFGLSGSGKSTITLAEHQHNYAVSVLHDDAFIISKEDGSTVALEPAYFDKTQDYPMKDPGIKYFLTGHNLGVTLDEKNQKVLVTEDIRNNNGRTVKSRFATPNRIDSVSEKLDAVYWIMKDDSLPPIVRIDDPVLAAVFGLTLATKRSTAENVTPETNLDELVIEPFANPFRCYPLAEDYYNFKELFEKQQVTCYILNTGYFNKEKITPDQTLACIELIIDHEDHFIPFGPLTAMSYVPIETLEPTFDDPTYLKKIRTNFERRLHFIQEQRTLMAGYNALPEEAALLIQHLLLELEEQTT</sequence>
<dbReference type="EMBL" id="MIJY01000047">
    <property type="protein sequence ID" value="OEG08438.1"/>
    <property type="molecule type" value="Genomic_DNA"/>
</dbReference>
<dbReference type="InterPro" id="IPR008210">
    <property type="entry name" value="PEP_carboxykinase_N"/>
</dbReference>
<dbReference type="Pfam" id="PF01293">
    <property type="entry name" value="PEPCK_ATP"/>
    <property type="match status" value="1"/>
</dbReference>
<dbReference type="GO" id="GO:0004612">
    <property type="term" value="F:phosphoenolpyruvate carboxykinase (ATP) activity"/>
    <property type="evidence" value="ECO:0007669"/>
    <property type="project" value="UniProtKB-EC"/>
</dbReference>
<protein>
    <recommendedName>
        <fullName evidence="3">phosphoenolpyruvate carboxykinase (ATP)</fullName>
        <ecNumber evidence="3">4.1.1.49</ecNumber>
    </recommendedName>
</protein>
<evidence type="ECO:0000256" key="6">
    <source>
        <dbReference type="ARBA" id="ARBA00023239"/>
    </source>
</evidence>
<dbReference type="RefSeq" id="WP_069665275.1">
    <property type="nucleotide sequence ID" value="NZ_JBHUJJ010000001.1"/>
</dbReference>
<dbReference type="AlphaFoldDB" id="A0A1E5G6W5"/>
<dbReference type="EC" id="4.1.1.49" evidence="3"/>
<reference evidence="9" key="1">
    <citation type="submission" date="2016-09" db="EMBL/GenBank/DDBJ databases">
        <authorList>
            <person name="Gulvik C.A."/>
        </authorList>
    </citation>
    <scope>NUCLEOTIDE SEQUENCE [LARGE SCALE GENOMIC DNA]</scope>
    <source>
        <strain evidence="9">LMG 8895</strain>
    </source>
</reference>
<keyword evidence="6" id="KW-0456">Lyase</keyword>